<comment type="caution">
    <text evidence="1">The sequence shown here is derived from an EMBL/GenBank/DDBJ whole genome shotgun (WGS) entry which is preliminary data.</text>
</comment>
<reference evidence="1 2" key="1">
    <citation type="journal article" date="2015" name="Genome Biol. Evol.">
        <title>Comparative Genomics of a Bacterivorous Green Alga Reveals Evolutionary Causalities and Consequences of Phago-Mixotrophic Mode of Nutrition.</title>
        <authorList>
            <person name="Burns J.A."/>
            <person name="Paasch A."/>
            <person name="Narechania A."/>
            <person name="Kim E."/>
        </authorList>
    </citation>
    <scope>NUCLEOTIDE SEQUENCE [LARGE SCALE GENOMIC DNA]</scope>
    <source>
        <strain evidence="1 2">PLY_AMNH</strain>
    </source>
</reference>
<name>A0AAE0CDX9_9CHLO</name>
<keyword evidence="2" id="KW-1185">Reference proteome</keyword>
<sequence length="125" mass="14352">MLNPSLFRSDPERRWGRHTCDRLLLFLQEVRASASTAFPVWQKQFWWPLLCPDGPVLQWDELKISEHDPLEQRHLANMRRAAVGTRDKGAMSEWVQDSAEVPSPDKAGDSCHVLAAPCQLVEELF</sequence>
<evidence type="ECO:0000313" key="1">
    <source>
        <dbReference type="EMBL" id="KAK3252499.1"/>
    </source>
</evidence>
<evidence type="ECO:0000313" key="2">
    <source>
        <dbReference type="Proteomes" id="UP001190700"/>
    </source>
</evidence>
<accession>A0AAE0CDX9</accession>
<dbReference type="EMBL" id="LGRX02025375">
    <property type="protein sequence ID" value="KAK3252499.1"/>
    <property type="molecule type" value="Genomic_DNA"/>
</dbReference>
<proteinExistence type="predicted"/>
<protein>
    <submittedName>
        <fullName evidence="1">Uncharacterized protein</fullName>
    </submittedName>
</protein>
<dbReference type="AlphaFoldDB" id="A0AAE0CDX9"/>
<dbReference type="Proteomes" id="UP001190700">
    <property type="component" value="Unassembled WGS sequence"/>
</dbReference>
<organism evidence="1 2">
    <name type="scientific">Cymbomonas tetramitiformis</name>
    <dbReference type="NCBI Taxonomy" id="36881"/>
    <lineage>
        <taxon>Eukaryota</taxon>
        <taxon>Viridiplantae</taxon>
        <taxon>Chlorophyta</taxon>
        <taxon>Pyramimonadophyceae</taxon>
        <taxon>Pyramimonadales</taxon>
        <taxon>Pyramimonadaceae</taxon>
        <taxon>Cymbomonas</taxon>
    </lineage>
</organism>
<gene>
    <name evidence="1" type="ORF">CYMTET_38204</name>
</gene>